<dbReference type="Proteomes" id="UP001610706">
    <property type="component" value="Unassembled WGS sequence"/>
</dbReference>
<accession>A0ABW7P382</accession>
<keyword evidence="7 10" id="KW-0812">Transmembrane</keyword>
<comment type="function">
    <text evidence="1 11">Part of the binding-protein-dependent transport system for molybdenum; probably responsible for the translocation of the substrate across the membrane.</text>
</comment>
<dbReference type="Pfam" id="PF00528">
    <property type="entry name" value="BPD_transp_1"/>
    <property type="match status" value="1"/>
</dbReference>
<evidence type="ECO:0000256" key="5">
    <source>
        <dbReference type="ARBA" id="ARBA00022475"/>
    </source>
</evidence>
<feature type="domain" description="ABC transmembrane type-1" evidence="12">
    <location>
        <begin position="10"/>
        <end position="216"/>
    </location>
</feature>
<keyword evidence="11" id="KW-0997">Cell inner membrane</keyword>
<keyword evidence="5" id="KW-1003">Cell membrane</keyword>
<reference evidence="13 14" key="1">
    <citation type="submission" date="2024-08" db="EMBL/GenBank/DDBJ databases">
        <title>Oceanimonas smirnovii Genome sequencing and assembly.</title>
        <authorList>
            <person name="Tang B."/>
        </authorList>
    </citation>
    <scope>NUCLEOTIDE SEQUENCE [LARGE SCALE GENOMIC DNA]</scope>
    <source>
        <strain evidence="13 14">OS2020-119</strain>
    </source>
</reference>
<dbReference type="Gene3D" id="1.10.3720.10">
    <property type="entry name" value="MetI-like"/>
    <property type="match status" value="1"/>
</dbReference>
<dbReference type="SUPFAM" id="SSF161098">
    <property type="entry name" value="MetI-like"/>
    <property type="match status" value="1"/>
</dbReference>
<proteinExistence type="inferred from homology"/>
<evidence type="ECO:0000256" key="9">
    <source>
        <dbReference type="ARBA" id="ARBA00023136"/>
    </source>
</evidence>
<dbReference type="NCBIfam" id="TIGR02141">
    <property type="entry name" value="modB_ABC"/>
    <property type="match status" value="1"/>
</dbReference>
<comment type="caution">
    <text evidence="13">The sequence shown here is derived from an EMBL/GenBank/DDBJ whole genome shotgun (WGS) entry which is preliminary data.</text>
</comment>
<evidence type="ECO:0000256" key="3">
    <source>
        <dbReference type="ARBA" id="ARBA00007069"/>
    </source>
</evidence>
<keyword evidence="8 10" id="KW-1133">Transmembrane helix</keyword>
<name>A0ABW7P382_9GAMM</name>
<evidence type="ECO:0000256" key="11">
    <source>
        <dbReference type="RuleBase" id="RU365097"/>
    </source>
</evidence>
<dbReference type="PROSITE" id="PS50928">
    <property type="entry name" value="ABC_TM1"/>
    <property type="match status" value="1"/>
</dbReference>
<evidence type="ECO:0000256" key="8">
    <source>
        <dbReference type="ARBA" id="ARBA00022989"/>
    </source>
</evidence>
<keyword evidence="14" id="KW-1185">Reference proteome</keyword>
<evidence type="ECO:0000256" key="1">
    <source>
        <dbReference type="ARBA" id="ARBA00002949"/>
    </source>
</evidence>
<keyword evidence="6 11" id="KW-0500">Molybdenum</keyword>
<dbReference type="InterPro" id="IPR035906">
    <property type="entry name" value="MetI-like_sf"/>
</dbReference>
<comment type="similarity">
    <text evidence="3 11">Belongs to the binding-protein-dependent transport system permease family. CysTW subfamily.</text>
</comment>
<evidence type="ECO:0000256" key="7">
    <source>
        <dbReference type="ARBA" id="ARBA00022692"/>
    </source>
</evidence>
<feature type="transmembrane region" description="Helical" evidence="10">
    <location>
        <begin position="48"/>
        <end position="67"/>
    </location>
</feature>
<feature type="transmembrane region" description="Helical" evidence="10">
    <location>
        <begin position="87"/>
        <end position="107"/>
    </location>
</feature>
<feature type="transmembrane region" description="Helical" evidence="10">
    <location>
        <begin position="12"/>
        <end position="36"/>
    </location>
</feature>
<protein>
    <recommendedName>
        <fullName evidence="11">Molybdenum transport system permease</fullName>
    </recommendedName>
</protein>
<evidence type="ECO:0000313" key="14">
    <source>
        <dbReference type="Proteomes" id="UP001610706"/>
    </source>
</evidence>
<gene>
    <name evidence="13" type="primary">modB</name>
    <name evidence="13" type="ORF">AB9R89_11495</name>
</gene>
<dbReference type="PANTHER" id="PTHR30183">
    <property type="entry name" value="MOLYBDENUM TRANSPORT SYSTEM PERMEASE PROTEIN MODB"/>
    <property type="match status" value="1"/>
</dbReference>
<evidence type="ECO:0000256" key="4">
    <source>
        <dbReference type="ARBA" id="ARBA00022448"/>
    </source>
</evidence>
<sequence length="226" mass="23937">MLAPQDMAALTLTLRLAGVTVLVLLALGTPLAWWLSQTQSRLKTAIEAVVALPLVLPPTVLGFYLLLSLGPHGVIGGLSKAMGGSSLAFTFTGLVIGSAFYSLPFVVQPLQGAFESLGRRPLEVAATLGASPLNRFMTVAIPLARRGFLTAIVLGFAHTLGEFGVVLMLGGNIPGATQVISIAIYDHVEMLQYSQAHLLSGLLLVLSFSILMAVYMLNRRFSVVHP</sequence>
<evidence type="ECO:0000256" key="2">
    <source>
        <dbReference type="ARBA" id="ARBA00004651"/>
    </source>
</evidence>
<feature type="transmembrane region" description="Helical" evidence="10">
    <location>
        <begin position="196"/>
        <end position="217"/>
    </location>
</feature>
<dbReference type="InterPro" id="IPR011867">
    <property type="entry name" value="ModB_ABC"/>
</dbReference>
<feature type="transmembrane region" description="Helical" evidence="10">
    <location>
        <begin position="147"/>
        <end position="169"/>
    </location>
</feature>
<dbReference type="RefSeq" id="WP_346350725.1">
    <property type="nucleotide sequence ID" value="NZ_CP166302.1"/>
</dbReference>
<dbReference type="EMBL" id="JBGFTR010000017">
    <property type="protein sequence ID" value="MFH7565946.1"/>
    <property type="molecule type" value="Genomic_DNA"/>
</dbReference>
<organism evidence="13 14">
    <name type="scientific">Oceanimonas smirnovii</name>
    <dbReference type="NCBI Taxonomy" id="264574"/>
    <lineage>
        <taxon>Bacteria</taxon>
        <taxon>Pseudomonadati</taxon>
        <taxon>Pseudomonadota</taxon>
        <taxon>Gammaproteobacteria</taxon>
        <taxon>Aeromonadales</taxon>
        <taxon>Aeromonadaceae</taxon>
        <taxon>Oceanimonas</taxon>
    </lineage>
</organism>
<dbReference type="PANTHER" id="PTHR30183:SF8">
    <property type="entry name" value="MOLYBDENUM TRANSPORT SYSTEM PERMEASE"/>
    <property type="match status" value="1"/>
</dbReference>
<dbReference type="CDD" id="cd06261">
    <property type="entry name" value="TM_PBP2"/>
    <property type="match status" value="1"/>
</dbReference>
<keyword evidence="9 10" id="KW-0472">Membrane</keyword>
<evidence type="ECO:0000256" key="10">
    <source>
        <dbReference type="RuleBase" id="RU363032"/>
    </source>
</evidence>
<keyword evidence="4 10" id="KW-0813">Transport</keyword>
<dbReference type="InterPro" id="IPR000515">
    <property type="entry name" value="MetI-like"/>
</dbReference>
<comment type="subcellular location">
    <subcellularLocation>
        <location evidence="11">Cell inner membrane</location>
        <topology evidence="11">Multi-pass membrane protein</topology>
    </subcellularLocation>
    <subcellularLocation>
        <location evidence="2 10">Cell membrane</location>
        <topology evidence="2 10">Multi-pass membrane protein</topology>
    </subcellularLocation>
</comment>
<evidence type="ECO:0000259" key="12">
    <source>
        <dbReference type="PROSITE" id="PS50928"/>
    </source>
</evidence>
<evidence type="ECO:0000313" key="13">
    <source>
        <dbReference type="EMBL" id="MFH7565946.1"/>
    </source>
</evidence>
<evidence type="ECO:0000256" key="6">
    <source>
        <dbReference type="ARBA" id="ARBA00022505"/>
    </source>
</evidence>